<dbReference type="InterPro" id="IPR029063">
    <property type="entry name" value="SAM-dependent_MTases_sf"/>
</dbReference>
<dbReference type="Proteomes" id="UP000185612">
    <property type="component" value="Unassembled WGS sequence"/>
</dbReference>
<dbReference type="PROSITE" id="PS01230">
    <property type="entry name" value="TRMA_1"/>
    <property type="match status" value="1"/>
</dbReference>
<dbReference type="AlphaFoldDB" id="A0A1Q5PVD6"/>
<evidence type="ECO:0000256" key="4">
    <source>
        <dbReference type="PROSITE-ProRule" id="PRU01024"/>
    </source>
</evidence>
<dbReference type="OrthoDB" id="9804590at2"/>
<dbReference type="PROSITE" id="PS51687">
    <property type="entry name" value="SAM_MT_RNA_M5U"/>
    <property type="match status" value="1"/>
</dbReference>
<organism evidence="7 8">
    <name type="scientific">Buchananella hordeovulneris</name>
    <dbReference type="NCBI Taxonomy" id="52770"/>
    <lineage>
        <taxon>Bacteria</taxon>
        <taxon>Bacillati</taxon>
        <taxon>Actinomycetota</taxon>
        <taxon>Actinomycetes</taxon>
        <taxon>Actinomycetales</taxon>
        <taxon>Actinomycetaceae</taxon>
        <taxon>Buchananella</taxon>
    </lineage>
</organism>
<keyword evidence="1 4" id="KW-0489">Methyltransferase</keyword>
<dbReference type="GO" id="GO:0070041">
    <property type="term" value="F:rRNA (uridine-C5-)-methyltransferase activity"/>
    <property type="evidence" value="ECO:0007669"/>
    <property type="project" value="TreeGrafter"/>
</dbReference>
<dbReference type="InterPro" id="IPR030390">
    <property type="entry name" value="MeTrfase_TrmA_AS"/>
</dbReference>
<name>A0A1Q5PVD6_9ACTO</name>
<dbReference type="Gene3D" id="3.40.50.150">
    <property type="entry name" value="Vaccinia Virus protein VP39"/>
    <property type="match status" value="1"/>
</dbReference>
<evidence type="ECO:0000256" key="3">
    <source>
        <dbReference type="ARBA" id="ARBA00022691"/>
    </source>
</evidence>
<feature type="active site" evidence="5">
    <location>
        <position position="329"/>
    </location>
</feature>
<comment type="similarity">
    <text evidence="4">Belongs to the class I-like SAM-binding methyltransferase superfamily. RNA M5U methyltransferase family.</text>
</comment>
<keyword evidence="2 4" id="KW-0808">Transferase</keyword>
<dbReference type="Pfam" id="PF13649">
    <property type="entry name" value="Methyltransf_25"/>
    <property type="match status" value="1"/>
</dbReference>
<comment type="caution">
    <text evidence="7">The sequence shown here is derived from an EMBL/GenBank/DDBJ whole genome shotgun (WGS) entry which is preliminary data.</text>
</comment>
<sequence>MRCTYFDTRACVSCSALPVPYRQQLAAKAARVSALLPPLEWLAPYASPPTGFRTSIKLVVSGSSRSPKLGILGSDQTGVDLSRCPITDRRLLAVLPPIKSVIHQANLTPYSVPARRGELKNVLLTVGDDGHVMARFVLRSKQRLPALRHAVADLQTTAPAVRVVSANFLPQHVALPTGPEEILLTEQSTLPMTVGDVRLYAHPGSFVQTNSVVAGSLYRQAAAWLAARAPQSVLDLFCGMGGFALHCAAAGTSRVSGIDVSAASIASARTAAREAGSSAVFSVADLTTLPVNDASAEAVVVNPPRRGIGQLMSDWLATSSADTLLYSSCNPLSLASDLAALPDWIPRRGRVFDMFPHTDHAEVLVELTRK</sequence>
<evidence type="ECO:0000313" key="8">
    <source>
        <dbReference type="Proteomes" id="UP000185612"/>
    </source>
</evidence>
<dbReference type="GO" id="GO:0070475">
    <property type="term" value="P:rRNA base methylation"/>
    <property type="evidence" value="ECO:0007669"/>
    <property type="project" value="TreeGrafter"/>
</dbReference>
<dbReference type="Gene3D" id="2.40.50.1070">
    <property type="match status" value="1"/>
</dbReference>
<feature type="binding site" evidence="4">
    <location>
        <position position="302"/>
    </location>
    <ligand>
        <name>S-adenosyl-L-methionine</name>
        <dbReference type="ChEBI" id="CHEBI:59789"/>
    </ligand>
</feature>
<dbReference type="RefSeq" id="WP_073824742.1">
    <property type="nucleotide sequence ID" value="NZ_MQVS01000007.1"/>
</dbReference>
<dbReference type="EMBL" id="MQVS01000007">
    <property type="protein sequence ID" value="OKL51380.1"/>
    <property type="molecule type" value="Genomic_DNA"/>
</dbReference>
<feature type="binding site" evidence="4">
    <location>
        <position position="259"/>
    </location>
    <ligand>
        <name>S-adenosyl-L-methionine</name>
        <dbReference type="ChEBI" id="CHEBI:59789"/>
    </ligand>
</feature>
<evidence type="ECO:0000259" key="6">
    <source>
        <dbReference type="Pfam" id="PF13649"/>
    </source>
</evidence>
<dbReference type="InParanoid" id="A0A1Q5PVD6"/>
<dbReference type="InterPro" id="IPR041698">
    <property type="entry name" value="Methyltransf_25"/>
</dbReference>
<evidence type="ECO:0000256" key="5">
    <source>
        <dbReference type="PROSITE-ProRule" id="PRU10015"/>
    </source>
</evidence>
<gene>
    <name evidence="7" type="ORF">BSZ40_07380</name>
</gene>
<evidence type="ECO:0000256" key="2">
    <source>
        <dbReference type="ARBA" id="ARBA00022679"/>
    </source>
</evidence>
<feature type="binding site" evidence="4">
    <location>
        <position position="208"/>
    </location>
    <ligand>
        <name>S-adenosyl-L-methionine</name>
        <dbReference type="ChEBI" id="CHEBI:59789"/>
    </ligand>
</feature>
<accession>A0A1Q5PVD6</accession>
<reference evidence="8" key="1">
    <citation type="submission" date="2016-12" db="EMBL/GenBank/DDBJ databases">
        <authorList>
            <person name="Meng X."/>
        </authorList>
    </citation>
    <scope>NUCLEOTIDE SEQUENCE [LARGE SCALE GENOMIC DNA]</scope>
    <source>
        <strain evidence="8">DSM 20732</strain>
    </source>
</reference>
<feature type="active site" description="Nucleophile" evidence="4">
    <location>
        <position position="329"/>
    </location>
</feature>
<dbReference type="PANTHER" id="PTHR11061">
    <property type="entry name" value="RNA M5U METHYLTRANSFERASE"/>
    <property type="match status" value="1"/>
</dbReference>
<feature type="domain" description="Methyltransferase" evidence="6">
    <location>
        <begin position="233"/>
        <end position="301"/>
    </location>
</feature>
<keyword evidence="8" id="KW-1185">Reference proteome</keyword>
<dbReference type="SUPFAM" id="SSF53335">
    <property type="entry name" value="S-adenosyl-L-methionine-dependent methyltransferases"/>
    <property type="match status" value="1"/>
</dbReference>
<evidence type="ECO:0000313" key="7">
    <source>
        <dbReference type="EMBL" id="OKL51380.1"/>
    </source>
</evidence>
<dbReference type="InterPro" id="IPR010280">
    <property type="entry name" value="U5_MeTrfase_fam"/>
</dbReference>
<dbReference type="PANTHER" id="PTHR11061:SF30">
    <property type="entry name" value="TRNA (URACIL(54)-C(5))-METHYLTRANSFERASE"/>
    <property type="match status" value="1"/>
</dbReference>
<dbReference type="STRING" id="52770.BSZ40_07380"/>
<keyword evidence="3 4" id="KW-0949">S-adenosyl-L-methionine</keyword>
<dbReference type="CDD" id="cd02440">
    <property type="entry name" value="AdoMet_MTases"/>
    <property type="match status" value="1"/>
</dbReference>
<proteinExistence type="inferred from homology"/>
<feature type="binding site" evidence="4">
    <location>
        <position position="237"/>
    </location>
    <ligand>
        <name>S-adenosyl-L-methionine</name>
        <dbReference type="ChEBI" id="CHEBI:59789"/>
    </ligand>
</feature>
<protein>
    <recommendedName>
        <fullName evidence="6">Methyltransferase domain-containing protein</fullName>
    </recommendedName>
</protein>
<evidence type="ECO:0000256" key="1">
    <source>
        <dbReference type="ARBA" id="ARBA00022603"/>
    </source>
</evidence>